<accession>X1BIN8</accession>
<comment type="caution">
    <text evidence="2">The sequence shown here is derived from an EMBL/GenBank/DDBJ whole genome shotgun (WGS) entry which is preliminary data.</text>
</comment>
<evidence type="ECO:0008006" key="3">
    <source>
        <dbReference type="Google" id="ProtNLM"/>
    </source>
</evidence>
<reference evidence="2" key="1">
    <citation type="journal article" date="2014" name="Front. Microbiol.">
        <title>High frequency of phylogenetically diverse reductive dehalogenase-homologous genes in deep subseafloor sedimentary metagenomes.</title>
        <authorList>
            <person name="Kawai M."/>
            <person name="Futagami T."/>
            <person name="Toyoda A."/>
            <person name="Takaki Y."/>
            <person name="Nishi S."/>
            <person name="Hori S."/>
            <person name="Arai W."/>
            <person name="Tsubouchi T."/>
            <person name="Morono Y."/>
            <person name="Uchiyama I."/>
            <person name="Ito T."/>
            <person name="Fujiyama A."/>
            <person name="Inagaki F."/>
            <person name="Takami H."/>
        </authorList>
    </citation>
    <scope>NUCLEOTIDE SEQUENCE</scope>
    <source>
        <strain evidence="2">Expedition CK06-06</strain>
    </source>
</reference>
<feature type="compositionally biased region" description="Polar residues" evidence="1">
    <location>
        <begin position="8"/>
        <end position="18"/>
    </location>
</feature>
<dbReference type="EMBL" id="BART01006952">
    <property type="protein sequence ID" value="GAG71916.1"/>
    <property type="molecule type" value="Genomic_DNA"/>
</dbReference>
<protein>
    <recommendedName>
        <fullName evidence="3">TonB-dependent receptor-like beta-barrel domain-containing protein</fullName>
    </recommendedName>
</protein>
<gene>
    <name evidence="2" type="ORF">S01H4_15864</name>
</gene>
<feature type="region of interest" description="Disordered" evidence="1">
    <location>
        <begin position="1"/>
        <end position="29"/>
    </location>
</feature>
<proteinExistence type="predicted"/>
<evidence type="ECO:0000256" key="1">
    <source>
        <dbReference type="SAM" id="MobiDB-lite"/>
    </source>
</evidence>
<feature type="non-terminal residue" evidence="2">
    <location>
        <position position="1"/>
    </location>
</feature>
<organism evidence="2">
    <name type="scientific">marine sediment metagenome</name>
    <dbReference type="NCBI Taxonomy" id="412755"/>
    <lineage>
        <taxon>unclassified sequences</taxon>
        <taxon>metagenomes</taxon>
        <taxon>ecological metagenomes</taxon>
    </lineage>
</organism>
<dbReference type="AlphaFoldDB" id="X1BIN8"/>
<sequence>VYFPDGAPTQSDYASSVNAEPRGTRRNPTRTTIDMRVEKSFSFGKYGSLSLYADIFNVGARRTMSINRNPDAELRFFDDPPTYEADPNYGDINSLSGVRHIRVGFRWSF</sequence>
<name>X1BIN8_9ZZZZ</name>
<evidence type="ECO:0000313" key="2">
    <source>
        <dbReference type="EMBL" id="GAG71916.1"/>
    </source>
</evidence>